<reference evidence="3" key="1">
    <citation type="journal article" date="2020" name="New Phytol.">
        <title>Comparative genomics reveals dynamic genome evolution in host specialist ectomycorrhizal fungi.</title>
        <authorList>
            <person name="Lofgren L.A."/>
            <person name="Nguyen N.H."/>
            <person name="Vilgalys R."/>
            <person name="Ruytinx J."/>
            <person name="Liao H.L."/>
            <person name="Branco S."/>
            <person name="Kuo A."/>
            <person name="LaButti K."/>
            <person name="Lipzen A."/>
            <person name="Andreopoulos W."/>
            <person name="Pangilinan J."/>
            <person name="Riley R."/>
            <person name="Hundley H."/>
            <person name="Na H."/>
            <person name="Barry K."/>
            <person name="Grigoriev I.V."/>
            <person name="Stajich J.E."/>
            <person name="Kennedy P.G."/>
        </authorList>
    </citation>
    <scope>NUCLEOTIDE SEQUENCE</scope>
    <source>
        <strain evidence="3">DOB743</strain>
    </source>
</reference>
<name>A0A9P7CX57_9AGAM</name>
<evidence type="ECO:0000256" key="1">
    <source>
        <dbReference type="SAM" id="MobiDB-lite"/>
    </source>
</evidence>
<keyword evidence="4" id="KW-1185">Reference proteome</keyword>
<dbReference type="OrthoDB" id="2793736at2759"/>
<accession>A0A9P7CX57</accession>
<proteinExistence type="predicted"/>
<feature type="transmembrane region" description="Helical" evidence="2">
    <location>
        <begin position="115"/>
        <end position="139"/>
    </location>
</feature>
<keyword evidence="2" id="KW-0472">Membrane</keyword>
<feature type="region of interest" description="Disordered" evidence="1">
    <location>
        <begin position="249"/>
        <end position="269"/>
    </location>
</feature>
<sequence>MASTGKRVLIFVDQECHSTTYSALAVFLLSSPLSISTSTYFPPVMNNIIPPALDSRRVTRELTARLCSKDHLLHGINDIMKFEHSEDCELQRYARKIISLTEVARSTLKRLKVELYLFVACSQAFLPLKSAYFALLLFIERRKHAFGSDLDERISRLLHPLYSRFVICCGGVDPRAQLGLKGLPAPPDIPATWKSTVQPAVPATAVSSAQKRDTASDIMLPPDSFARKRERLARLGEFIKEQSAKKYRRARGRPVLKECPTGNPGETRLVPQQYATGNPEAKRLVPQQYATGNPEAKRLVPQQYATGNPEAKRLVPQQYATGNPEARRLEPQQHATGNPEARCLAPEQHATGNPEERRLAPKQYAVGKPGAKRLIPQQYPAGKPGTHRALVPKHYPAGSVKLGNNEKSSCPRRALTRTYAQYFDKLTMYDQTHN</sequence>
<keyword evidence="2" id="KW-0812">Transmembrane</keyword>
<dbReference type="Proteomes" id="UP000714275">
    <property type="component" value="Unassembled WGS sequence"/>
</dbReference>
<evidence type="ECO:0000313" key="3">
    <source>
        <dbReference type="EMBL" id="KAG1767367.1"/>
    </source>
</evidence>
<dbReference type="EMBL" id="JABBWD010000087">
    <property type="protein sequence ID" value="KAG1767367.1"/>
    <property type="molecule type" value="Genomic_DNA"/>
</dbReference>
<protein>
    <submittedName>
        <fullName evidence="3">Uncharacterized protein</fullName>
    </submittedName>
</protein>
<gene>
    <name evidence="3" type="ORF">EV702DRAFT_754553</name>
</gene>
<keyword evidence="2" id="KW-1133">Transmembrane helix</keyword>
<dbReference type="AlphaFoldDB" id="A0A9P7CX57"/>
<evidence type="ECO:0000256" key="2">
    <source>
        <dbReference type="SAM" id="Phobius"/>
    </source>
</evidence>
<organism evidence="3 4">
    <name type="scientific">Suillus placidus</name>
    <dbReference type="NCBI Taxonomy" id="48579"/>
    <lineage>
        <taxon>Eukaryota</taxon>
        <taxon>Fungi</taxon>
        <taxon>Dikarya</taxon>
        <taxon>Basidiomycota</taxon>
        <taxon>Agaricomycotina</taxon>
        <taxon>Agaricomycetes</taxon>
        <taxon>Agaricomycetidae</taxon>
        <taxon>Boletales</taxon>
        <taxon>Suillineae</taxon>
        <taxon>Suillaceae</taxon>
        <taxon>Suillus</taxon>
    </lineage>
</organism>
<comment type="caution">
    <text evidence="3">The sequence shown here is derived from an EMBL/GenBank/DDBJ whole genome shotgun (WGS) entry which is preliminary data.</text>
</comment>
<evidence type="ECO:0000313" key="4">
    <source>
        <dbReference type="Proteomes" id="UP000714275"/>
    </source>
</evidence>